<gene>
    <name evidence="1" type="ORF">FSPOR_473</name>
</gene>
<dbReference type="STRING" id="5514.A0A395STR2"/>
<accession>A0A395STR2</accession>
<name>A0A395STR2_FUSSP</name>
<organism evidence="1 2">
    <name type="scientific">Fusarium sporotrichioides</name>
    <dbReference type="NCBI Taxonomy" id="5514"/>
    <lineage>
        <taxon>Eukaryota</taxon>
        <taxon>Fungi</taxon>
        <taxon>Dikarya</taxon>
        <taxon>Ascomycota</taxon>
        <taxon>Pezizomycotina</taxon>
        <taxon>Sordariomycetes</taxon>
        <taxon>Hypocreomycetidae</taxon>
        <taxon>Hypocreales</taxon>
        <taxon>Nectriaceae</taxon>
        <taxon>Fusarium</taxon>
    </lineage>
</organism>
<dbReference type="Proteomes" id="UP000266152">
    <property type="component" value="Unassembled WGS sequence"/>
</dbReference>
<proteinExistence type="predicted"/>
<comment type="caution">
    <text evidence="1">The sequence shown here is derived from an EMBL/GenBank/DDBJ whole genome shotgun (WGS) entry which is preliminary data.</text>
</comment>
<evidence type="ECO:0008006" key="3">
    <source>
        <dbReference type="Google" id="ProtNLM"/>
    </source>
</evidence>
<dbReference type="AlphaFoldDB" id="A0A395STR2"/>
<sequence>MHILLLSTSDQNGSSVLQSAMSRNYTVTVLLPYGSYSPSHANVTLVTGSSTSQHDLEAALQTPTFPEAVVVAFDHANIWELVARELLKAIAAVNLRTRTERKSSCSKISLPFRLVFTHSNVAQMGRADYNRVDAIVRESGLLFVPAQRSHISKIPSTIRASPCDGRGVAWMAAVKRVGMTTGTAEHNEPKEYVPGLIEAESIGTS</sequence>
<reference evidence="1 2" key="1">
    <citation type="journal article" date="2018" name="PLoS Pathog.">
        <title>Evolution of structural diversity of trichothecenes, a family of toxins produced by plant pathogenic and entomopathogenic fungi.</title>
        <authorList>
            <person name="Proctor R.H."/>
            <person name="McCormick S.P."/>
            <person name="Kim H.S."/>
            <person name="Cardoza R.E."/>
            <person name="Stanley A.M."/>
            <person name="Lindo L."/>
            <person name="Kelly A."/>
            <person name="Brown D.W."/>
            <person name="Lee T."/>
            <person name="Vaughan M.M."/>
            <person name="Alexander N.J."/>
            <person name="Busman M."/>
            <person name="Gutierrez S."/>
        </authorList>
    </citation>
    <scope>NUCLEOTIDE SEQUENCE [LARGE SCALE GENOMIC DNA]</scope>
    <source>
        <strain evidence="1 2">NRRL 3299</strain>
    </source>
</reference>
<dbReference type="EMBL" id="PXOF01000012">
    <property type="protein sequence ID" value="RGP75880.1"/>
    <property type="molecule type" value="Genomic_DNA"/>
</dbReference>
<evidence type="ECO:0000313" key="2">
    <source>
        <dbReference type="Proteomes" id="UP000266152"/>
    </source>
</evidence>
<keyword evidence="2" id="KW-1185">Reference proteome</keyword>
<protein>
    <recommendedName>
        <fullName evidence="3">NAD(P)-binding domain-containing protein</fullName>
    </recommendedName>
</protein>
<evidence type="ECO:0000313" key="1">
    <source>
        <dbReference type="EMBL" id="RGP75880.1"/>
    </source>
</evidence>